<keyword evidence="4 7" id="KW-0233">DNA recombination</keyword>
<dbReference type="InterPro" id="IPR037278">
    <property type="entry name" value="ARFGAP/RecO"/>
</dbReference>
<dbReference type="Proteomes" id="UP000196878">
    <property type="component" value="Unassembled WGS sequence"/>
</dbReference>
<evidence type="ECO:0000256" key="5">
    <source>
        <dbReference type="ARBA" id="ARBA00023204"/>
    </source>
</evidence>
<evidence type="ECO:0000259" key="8">
    <source>
        <dbReference type="Pfam" id="PF11967"/>
    </source>
</evidence>
<evidence type="ECO:0000313" key="9">
    <source>
        <dbReference type="EMBL" id="OWJ75452.1"/>
    </source>
</evidence>
<evidence type="ECO:0000256" key="6">
    <source>
        <dbReference type="ARBA" id="ARBA00033409"/>
    </source>
</evidence>
<dbReference type="GO" id="GO:0006302">
    <property type="term" value="P:double-strand break repair"/>
    <property type="evidence" value="ECO:0007669"/>
    <property type="project" value="TreeGrafter"/>
</dbReference>
<comment type="caution">
    <text evidence="9">The sequence shown here is derived from an EMBL/GenBank/DDBJ whole genome shotgun (WGS) entry which is preliminary data.</text>
</comment>
<dbReference type="Gene3D" id="1.20.1440.120">
    <property type="entry name" value="Recombination protein O, C-terminal domain"/>
    <property type="match status" value="1"/>
</dbReference>
<evidence type="ECO:0000256" key="4">
    <source>
        <dbReference type="ARBA" id="ARBA00023172"/>
    </source>
</evidence>
<evidence type="ECO:0000256" key="1">
    <source>
        <dbReference type="ARBA" id="ARBA00007452"/>
    </source>
</evidence>
<keyword evidence="10" id="KW-1185">Reference proteome</keyword>
<gene>
    <name evidence="7" type="primary">recO</name>
    <name evidence="9" type="ORF">CDV49_17065</name>
</gene>
<dbReference type="NCBIfam" id="TIGR00613">
    <property type="entry name" value="reco"/>
    <property type="match status" value="1"/>
</dbReference>
<keyword evidence="3 7" id="KW-0227">DNA damage</keyword>
<dbReference type="InterPro" id="IPR042242">
    <property type="entry name" value="RecO_C"/>
</dbReference>
<dbReference type="EMBL" id="NIPW01000039">
    <property type="protein sequence ID" value="OWJ75452.1"/>
    <property type="molecule type" value="Genomic_DNA"/>
</dbReference>
<evidence type="ECO:0000256" key="2">
    <source>
        <dbReference type="ARBA" id="ARBA00021310"/>
    </source>
</evidence>
<dbReference type="Pfam" id="PF02565">
    <property type="entry name" value="RecO_C"/>
    <property type="match status" value="1"/>
</dbReference>
<dbReference type="InterPro" id="IPR003717">
    <property type="entry name" value="RecO"/>
</dbReference>
<dbReference type="GO" id="GO:0043590">
    <property type="term" value="C:bacterial nucleoid"/>
    <property type="evidence" value="ECO:0007669"/>
    <property type="project" value="TreeGrafter"/>
</dbReference>
<accession>A0A212A7L0</accession>
<dbReference type="InterPro" id="IPR022572">
    <property type="entry name" value="DNA_rep/recomb_RecO_N"/>
</dbReference>
<keyword evidence="5 7" id="KW-0234">DNA repair</keyword>
<dbReference type="SUPFAM" id="SSF57863">
    <property type="entry name" value="ArfGap/RecO-like zinc finger"/>
    <property type="match status" value="1"/>
</dbReference>
<dbReference type="PANTHER" id="PTHR33991">
    <property type="entry name" value="DNA REPAIR PROTEIN RECO"/>
    <property type="match status" value="1"/>
</dbReference>
<sequence>MDWQDEGILLAIRPHGESAAIIQVLTAGRGLHAGVVHGGGSRRMAPVLQPGAQLVLHWRARLDQHLGSFAVEPLRERAGALFGDRAALAALASVSALLVYALPEREPHPALYAATETLFDRLSGTGWEADYLRWEVTLLAEMGFGLDLGRCAVTGESEGLAYVSPRTGRAVTRAAAGEWADRLLPRPEALVAGPADAAGLAAGLLTTGHFMERWLAEELVGRPLPEARRRLVALLSAP</sequence>
<dbReference type="HAMAP" id="MF_00201">
    <property type="entry name" value="RecO"/>
    <property type="match status" value="1"/>
</dbReference>
<comment type="function">
    <text evidence="7">Involved in DNA repair and RecF pathway recombination.</text>
</comment>
<comment type="similarity">
    <text evidence="1 7">Belongs to the RecO family.</text>
</comment>
<evidence type="ECO:0000313" key="10">
    <source>
        <dbReference type="Proteomes" id="UP000196878"/>
    </source>
</evidence>
<dbReference type="OrthoDB" id="9804792at2"/>
<evidence type="ECO:0000256" key="3">
    <source>
        <dbReference type="ARBA" id="ARBA00022763"/>
    </source>
</evidence>
<dbReference type="AlphaFoldDB" id="A0A212A7L0"/>
<dbReference type="InterPro" id="IPR012340">
    <property type="entry name" value="NA-bd_OB-fold"/>
</dbReference>
<reference evidence="9 10" key="1">
    <citation type="submission" date="2016-12" db="EMBL/GenBank/DDBJ databases">
        <title>Comparison of Traditional DNA-DNA Hybridization with In Silico Genomic Analysis.</title>
        <authorList>
            <person name="Nicholson A.C."/>
            <person name="Humrighouse B.W."/>
            <person name="Graziano J."/>
            <person name="Lasker B."/>
            <person name="Whitney A.M."/>
            <person name="Mcquiston J.R."/>
        </authorList>
    </citation>
    <scope>NUCLEOTIDE SEQUENCE [LARGE SCALE GENOMIC DNA]</scope>
    <source>
        <strain evidence="9 10">H2240</strain>
    </source>
</reference>
<organism evidence="9 10">
    <name type="scientific">Haematobacter genomosp. 1</name>
    <dbReference type="NCBI Taxonomy" id="366618"/>
    <lineage>
        <taxon>Bacteria</taxon>
        <taxon>Pseudomonadati</taxon>
        <taxon>Pseudomonadota</taxon>
        <taxon>Alphaproteobacteria</taxon>
        <taxon>Rhodobacterales</taxon>
        <taxon>Paracoccaceae</taxon>
        <taxon>Haematobacter</taxon>
    </lineage>
</organism>
<proteinExistence type="inferred from homology"/>
<dbReference type="GO" id="GO:0006310">
    <property type="term" value="P:DNA recombination"/>
    <property type="evidence" value="ECO:0007669"/>
    <property type="project" value="UniProtKB-UniRule"/>
</dbReference>
<feature type="domain" description="DNA replication/recombination mediator RecO N-terminal" evidence="8">
    <location>
        <begin position="1"/>
        <end position="70"/>
    </location>
</feature>
<evidence type="ECO:0000256" key="7">
    <source>
        <dbReference type="HAMAP-Rule" id="MF_00201"/>
    </source>
</evidence>
<dbReference type="SUPFAM" id="SSF50249">
    <property type="entry name" value="Nucleic acid-binding proteins"/>
    <property type="match status" value="1"/>
</dbReference>
<dbReference type="Pfam" id="PF11967">
    <property type="entry name" value="RecO_N"/>
    <property type="match status" value="1"/>
</dbReference>
<dbReference type="PANTHER" id="PTHR33991:SF1">
    <property type="entry name" value="DNA REPAIR PROTEIN RECO"/>
    <property type="match status" value="1"/>
</dbReference>
<dbReference type="Gene3D" id="2.40.50.140">
    <property type="entry name" value="Nucleic acid-binding proteins"/>
    <property type="match status" value="1"/>
</dbReference>
<protein>
    <recommendedName>
        <fullName evidence="2 7">DNA repair protein RecO</fullName>
    </recommendedName>
    <alternativeName>
        <fullName evidence="6 7">Recombination protein O</fullName>
    </alternativeName>
</protein>
<name>A0A212A7L0_9RHOB</name>